<evidence type="ECO:0000313" key="3">
    <source>
        <dbReference type="EMBL" id="TWQ49967.1"/>
    </source>
</evidence>
<dbReference type="RefSeq" id="WP_039432972.1">
    <property type="nucleotide sequence ID" value="NZ_CP034649.1"/>
</dbReference>
<dbReference type="PANTHER" id="PTHR37549">
    <property type="entry name" value="LIPOPROTEIN LPRI"/>
    <property type="match status" value="1"/>
</dbReference>
<dbReference type="Gene3D" id="1.20.1270.180">
    <property type="match status" value="1"/>
</dbReference>
<dbReference type="AlphaFoldDB" id="A0ABD7S5D7"/>
<reference evidence="4" key="1">
    <citation type="journal article" date="2020" name="Phytopathology">
        <title>Genomic acquisitions in emerging populations of Xanthomonas vasicola pv. vasculorum infecting corn in the U.S. and Argentina.</title>
        <authorList>
            <person name="Perez-Quintero A.L."/>
        </authorList>
    </citation>
    <scope>NUCLEOTIDE SEQUENCE [LARGE SCALE GENOMIC DNA]</scope>
    <source>
        <strain evidence="4">Xvh-L</strain>
    </source>
</reference>
<proteinExistence type="predicted"/>
<feature type="chain" id="PRO_5044867061" evidence="1">
    <location>
        <begin position="26"/>
        <end position="399"/>
    </location>
</feature>
<dbReference type="Pfam" id="PF07007">
    <property type="entry name" value="LprI"/>
    <property type="match status" value="1"/>
</dbReference>
<dbReference type="EMBL" id="VOCK01000049">
    <property type="protein sequence ID" value="TWQ49967.1"/>
    <property type="molecule type" value="Genomic_DNA"/>
</dbReference>
<dbReference type="PANTHER" id="PTHR37549:SF1">
    <property type="entry name" value="LIPOPROTEIN LPRI"/>
    <property type="match status" value="1"/>
</dbReference>
<dbReference type="InterPro" id="IPR009739">
    <property type="entry name" value="LprI-like_N"/>
</dbReference>
<feature type="signal peptide" evidence="1">
    <location>
        <begin position="1"/>
        <end position="25"/>
    </location>
</feature>
<feature type="domain" description="Lysozyme inhibitor LprI-like N-terminal" evidence="2">
    <location>
        <begin position="32"/>
        <end position="107"/>
    </location>
</feature>
<name>A0ABD7S5D7_XANVA</name>
<evidence type="ECO:0000256" key="1">
    <source>
        <dbReference type="SAM" id="SignalP"/>
    </source>
</evidence>
<keyword evidence="1" id="KW-0732">Signal</keyword>
<sequence length="399" mass="43594">MTDRWRVAQCIVGSALLLSASAAWSASFDCKQVSTPVEKRLCAVPALGNLDDQLDEAYRGVLEATPRASIAAVRDQQRTWLRQRNACAQDAKLDDCLQRSLKARVDVLGKALTTQQQTLDRIIASIPTAPADAARQLQGYDAPLASAWLAYLHQFVPAAGVDAALAKARFDSARSALRKTDKFAASLLDDVEGAPAMQQQERVLTLLRMWIERDDSTQRPYVHCFIFAAVGEPAYDAFGPLYGSTRDSFAPICKPPGGLFALSSWKQLEAGFAGLIEALSKDAGTIRYASYAEWRIIALRAAVAPLLYLQPDLRKRYGNDPDQAISAWSGEDSDWPAAERKAVRALLPKVRADTAAWLVREKRMPAKQADQVAAAIVAAWVNARLRVARCLPALSSGRV</sequence>
<gene>
    <name evidence="3" type="ORF">FQK01_20205</name>
</gene>
<organism evidence="3 4">
    <name type="scientific">Xanthomonas vasicola</name>
    <dbReference type="NCBI Taxonomy" id="56459"/>
    <lineage>
        <taxon>Bacteria</taxon>
        <taxon>Pseudomonadati</taxon>
        <taxon>Pseudomonadota</taxon>
        <taxon>Gammaproteobacteria</taxon>
        <taxon>Lysobacterales</taxon>
        <taxon>Lysobacteraceae</taxon>
        <taxon>Xanthomonas</taxon>
    </lineage>
</organism>
<accession>A0ABD7S5D7</accession>
<dbReference type="Proteomes" id="UP000320455">
    <property type="component" value="Unassembled WGS sequence"/>
</dbReference>
<comment type="caution">
    <text evidence="3">The sequence shown here is derived from an EMBL/GenBank/DDBJ whole genome shotgun (WGS) entry which is preliminary data.</text>
</comment>
<keyword evidence="4" id="KW-1185">Reference proteome</keyword>
<dbReference type="InterPro" id="IPR052755">
    <property type="entry name" value="Lysozyme_Inhibitor_LprI"/>
</dbReference>
<evidence type="ECO:0000259" key="2">
    <source>
        <dbReference type="Pfam" id="PF07007"/>
    </source>
</evidence>
<protein>
    <submittedName>
        <fullName evidence="3">DUF1311 domain-containing protein</fullName>
    </submittedName>
</protein>
<evidence type="ECO:0000313" key="4">
    <source>
        <dbReference type="Proteomes" id="UP000320455"/>
    </source>
</evidence>